<dbReference type="Gene3D" id="1.10.1660.10">
    <property type="match status" value="1"/>
</dbReference>
<organism evidence="3 4">
    <name type="scientific">Inconstantimicrobium porci</name>
    <dbReference type="NCBI Taxonomy" id="2652291"/>
    <lineage>
        <taxon>Bacteria</taxon>
        <taxon>Bacillati</taxon>
        <taxon>Bacillota</taxon>
        <taxon>Clostridia</taxon>
        <taxon>Eubacteriales</taxon>
        <taxon>Clostridiaceae</taxon>
        <taxon>Inconstantimicrobium</taxon>
    </lineage>
</organism>
<dbReference type="PROSITE" id="PS50937">
    <property type="entry name" value="HTH_MERR_2"/>
    <property type="match status" value="1"/>
</dbReference>
<dbReference type="SUPFAM" id="SSF46955">
    <property type="entry name" value="Putative DNA-binding domain"/>
    <property type="match status" value="1"/>
</dbReference>
<dbReference type="CDD" id="cd01106">
    <property type="entry name" value="HTH_TipAL-Mta"/>
    <property type="match status" value="1"/>
</dbReference>
<dbReference type="Pfam" id="PF13847">
    <property type="entry name" value="Methyltransf_31"/>
    <property type="match status" value="1"/>
</dbReference>
<sequence>MDNKLFTAGEIAKLCGVSNRTIRFYDIKGLLKPVKYSENGYRYYDKNSVEKLQRILMFKYLGFSLEEISAVFEKETNEHSISVKQYRNNILKEQKENLIYKRDHINKLIDAVEVAINCNDTDEWDSMIKIINILTEDDERVKQYKNDDNLQSRINIHSYSTSSIGWMQWMFNNMEFAENMKILDIGCGNGFFWTSNIEHMPNNLHVIMCDYSFGMLEAAQEALKKCESVIKEKNIAFEFVQADANDLNINDTKFDVIMANHMLYHVVNRKGLISKISEILKDDGVFYCSTVGKNHMKELDELILKYDKNIDLSLCNVAKSFGLENGGKQLKESFAVVDRKIHDNNLIVDNAHVIYDYAHSMLGSVPEVLDKSGDKFRNMIDEIIDKDGAMFIQKSTGMFICKKH</sequence>
<dbReference type="InterPro" id="IPR009061">
    <property type="entry name" value="DNA-bd_dom_put_sf"/>
</dbReference>
<evidence type="ECO:0000313" key="3">
    <source>
        <dbReference type="EMBL" id="MSR92412.1"/>
    </source>
</evidence>
<dbReference type="InterPro" id="IPR029063">
    <property type="entry name" value="SAM-dependent_MTases_sf"/>
</dbReference>
<evidence type="ECO:0000256" key="1">
    <source>
        <dbReference type="ARBA" id="ARBA00023125"/>
    </source>
</evidence>
<dbReference type="RefSeq" id="WP_154532311.1">
    <property type="nucleotide sequence ID" value="NZ_VULX01000030.1"/>
</dbReference>
<keyword evidence="4" id="KW-1185">Reference proteome</keyword>
<dbReference type="AlphaFoldDB" id="A0A7X2N0C4"/>
<dbReference type="Gene3D" id="3.40.50.150">
    <property type="entry name" value="Vaccinia Virus protein VP39"/>
    <property type="match status" value="1"/>
</dbReference>
<reference evidence="3 4" key="1">
    <citation type="submission" date="2019-08" db="EMBL/GenBank/DDBJ databases">
        <title>In-depth cultivation of the pig gut microbiome towards novel bacterial diversity and tailored functional studies.</title>
        <authorList>
            <person name="Wylensek D."/>
            <person name="Hitch T.C.A."/>
            <person name="Clavel T."/>
        </authorList>
    </citation>
    <scope>NUCLEOTIDE SEQUENCE [LARGE SCALE GENOMIC DNA]</scope>
    <source>
        <strain evidence="3 4">WCA-383-APC-5B</strain>
    </source>
</reference>
<dbReference type="Pfam" id="PF13411">
    <property type="entry name" value="MerR_1"/>
    <property type="match status" value="1"/>
</dbReference>
<dbReference type="SUPFAM" id="SSF53335">
    <property type="entry name" value="S-adenosyl-L-methionine-dependent methyltransferases"/>
    <property type="match status" value="1"/>
</dbReference>
<gene>
    <name evidence="3" type="ORF">FYJ33_13680</name>
</gene>
<dbReference type="PRINTS" id="PR00040">
    <property type="entry name" value="HTHMERR"/>
</dbReference>
<dbReference type="CDD" id="cd02440">
    <property type="entry name" value="AdoMet_MTases"/>
    <property type="match status" value="1"/>
</dbReference>
<dbReference type="PROSITE" id="PS00552">
    <property type="entry name" value="HTH_MERR_1"/>
    <property type="match status" value="1"/>
</dbReference>
<feature type="domain" description="HTH merR-type" evidence="2">
    <location>
        <begin position="5"/>
        <end position="74"/>
    </location>
</feature>
<dbReference type="GO" id="GO:0003700">
    <property type="term" value="F:DNA-binding transcription factor activity"/>
    <property type="evidence" value="ECO:0007669"/>
    <property type="project" value="InterPro"/>
</dbReference>
<dbReference type="InterPro" id="IPR025714">
    <property type="entry name" value="Methyltranfer_dom"/>
</dbReference>
<evidence type="ECO:0000259" key="2">
    <source>
        <dbReference type="PROSITE" id="PS50937"/>
    </source>
</evidence>
<dbReference type="PANTHER" id="PTHR30204:SF96">
    <property type="entry name" value="CHROMOSOME-ANCHORING PROTEIN RACA"/>
    <property type="match status" value="1"/>
</dbReference>
<dbReference type="EMBL" id="VULX01000030">
    <property type="protein sequence ID" value="MSR92412.1"/>
    <property type="molecule type" value="Genomic_DNA"/>
</dbReference>
<dbReference type="PANTHER" id="PTHR30204">
    <property type="entry name" value="REDOX-CYCLING DRUG-SENSING TRANSCRIPTIONAL ACTIVATOR SOXR"/>
    <property type="match status" value="1"/>
</dbReference>
<comment type="caution">
    <text evidence="3">The sequence shown here is derived from an EMBL/GenBank/DDBJ whole genome shotgun (WGS) entry which is preliminary data.</text>
</comment>
<evidence type="ECO:0000313" key="4">
    <source>
        <dbReference type="Proteomes" id="UP000460287"/>
    </source>
</evidence>
<keyword evidence="1" id="KW-0238">DNA-binding</keyword>
<dbReference type="InterPro" id="IPR047057">
    <property type="entry name" value="MerR_fam"/>
</dbReference>
<accession>A0A7X2N0C4</accession>
<dbReference type="Proteomes" id="UP000460287">
    <property type="component" value="Unassembled WGS sequence"/>
</dbReference>
<proteinExistence type="predicted"/>
<dbReference type="SMART" id="SM00422">
    <property type="entry name" value="HTH_MERR"/>
    <property type="match status" value="1"/>
</dbReference>
<dbReference type="GO" id="GO:0003677">
    <property type="term" value="F:DNA binding"/>
    <property type="evidence" value="ECO:0007669"/>
    <property type="project" value="UniProtKB-KW"/>
</dbReference>
<dbReference type="InterPro" id="IPR000551">
    <property type="entry name" value="MerR-type_HTH_dom"/>
</dbReference>
<protein>
    <submittedName>
        <fullName evidence="3">MerR family transcriptional regulator</fullName>
    </submittedName>
</protein>
<name>A0A7X2N0C4_9CLOT</name>